<dbReference type="Proteomes" id="UP000198510">
    <property type="component" value="Unassembled WGS sequence"/>
</dbReference>
<evidence type="ECO:0000256" key="1">
    <source>
        <dbReference type="SAM" id="Coils"/>
    </source>
</evidence>
<dbReference type="STRING" id="1075417.SAMN05421823_102654"/>
<dbReference type="RefSeq" id="WP_245705986.1">
    <property type="nucleotide sequence ID" value="NZ_FNFO01000002.1"/>
</dbReference>
<keyword evidence="1" id="KW-0175">Coiled coil</keyword>
<dbReference type="EMBL" id="FNFO01000002">
    <property type="protein sequence ID" value="SDK40388.1"/>
    <property type="molecule type" value="Genomic_DNA"/>
</dbReference>
<dbReference type="AlphaFoldDB" id="A0A1G9BLI0"/>
<reference evidence="2 3" key="1">
    <citation type="submission" date="2016-10" db="EMBL/GenBank/DDBJ databases">
        <authorList>
            <person name="de Groot N.N."/>
        </authorList>
    </citation>
    <scope>NUCLEOTIDE SEQUENCE [LARGE SCALE GENOMIC DNA]</scope>
    <source>
        <strain evidence="2 3">DSM 25186</strain>
    </source>
</reference>
<proteinExistence type="predicted"/>
<protein>
    <submittedName>
        <fullName evidence="2">Uncharacterized protein</fullName>
    </submittedName>
</protein>
<evidence type="ECO:0000313" key="3">
    <source>
        <dbReference type="Proteomes" id="UP000198510"/>
    </source>
</evidence>
<evidence type="ECO:0000313" key="2">
    <source>
        <dbReference type="EMBL" id="SDK40388.1"/>
    </source>
</evidence>
<feature type="coiled-coil region" evidence="1">
    <location>
        <begin position="7"/>
        <end position="55"/>
    </location>
</feature>
<sequence length="98" mass="11638">MDLISRIEQLERRLRRLVELYRHSQRELAQIQQEKASLEELVARQKRELSNFQNQPKISKIVTSVPVNPQDTAELRQRIDECVKEIDQCIAYLSNSEF</sequence>
<keyword evidence="3" id="KW-1185">Reference proteome</keyword>
<name>A0A1G9BLI0_9BACT</name>
<accession>A0A1G9BLI0</accession>
<organism evidence="2 3">
    <name type="scientific">Catalinimonas alkaloidigena</name>
    <dbReference type="NCBI Taxonomy" id="1075417"/>
    <lineage>
        <taxon>Bacteria</taxon>
        <taxon>Pseudomonadati</taxon>
        <taxon>Bacteroidota</taxon>
        <taxon>Cytophagia</taxon>
        <taxon>Cytophagales</taxon>
        <taxon>Catalimonadaceae</taxon>
        <taxon>Catalinimonas</taxon>
    </lineage>
</organism>
<gene>
    <name evidence="2" type="ORF">SAMN05421823_102654</name>
</gene>